<dbReference type="InterPro" id="IPR050872">
    <property type="entry name" value="PPR_P_subfamily"/>
</dbReference>
<evidence type="ECO:0000256" key="4">
    <source>
        <dbReference type="PROSITE-ProRule" id="PRU00708"/>
    </source>
</evidence>
<evidence type="ECO:0000256" key="2">
    <source>
        <dbReference type="ARBA" id="ARBA00022737"/>
    </source>
</evidence>
<name>A0A0A9GXW6_ARUDO</name>
<dbReference type="NCBIfam" id="TIGR00756">
    <property type="entry name" value="PPR"/>
    <property type="match status" value="2"/>
</dbReference>
<dbReference type="InterPro" id="IPR011990">
    <property type="entry name" value="TPR-like_helical_dom_sf"/>
</dbReference>
<dbReference type="AlphaFoldDB" id="A0A0A9GXW6"/>
<organism evidence="5">
    <name type="scientific">Arundo donax</name>
    <name type="common">Giant reed</name>
    <name type="synonym">Donax arundinaceus</name>
    <dbReference type="NCBI Taxonomy" id="35708"/>
    <lineage>
        <taxon>Eukaryota</taxon>
        <taxon>Viridiplantae</taxon>
        <taxon>Streptophyta</taxon>
        <taxon>Embryophyta</taxon>
        <taxon>Tracheophyta</taxon>
        <taxon>Spermatophyta</taxon>
        <taxon>Magnoliopsida</taxon>
        <taxon>Liliopsida</taxon>
        <taxon>Poales</taxon>
        <taxon>Poaceae</taxon>
        <taxon>PACMAD clade</taxon>
        <taxon>Arundinoideae</taxon>
        <taxon>Arundineae</taxon>
        <taxon>Arundo</taxon>
    </lineage>
</organism>
<protein>
    <recommendedName>
        <fullName evidence="6">Pentacotripeptide-repeat region of PRORP domain-containing protein</fullName>
    </recommendedName>
</protein>
<reference evidence="5" key="2">
    <citation type="journal article" date="2015" name="Data Brief">
        <title>Shoot transcriptome of the giant reed, Arundo donax.</title>
        <authorList>
            <person name="Barrero R.A."/>
            <person name="Guerrero F.D."/>
            <person name="Moolhuijzen P."/>
            <person name="Goolsby J.A."/>
            <person name="Tidwell J."/>
            <person name="Bellgard S.E."/>
            <person name="Bellgard M.I."/>
        </authorList>
    </citation>
    <scope>NUCLEOTIDE SEQUENCE</scope>
    <source>
        <tissue evidence="5">Shoot tissue taken approximately 20 cm above the soil surface</tissue>
    </source>
</reference>
<keyword evidence="2" id="KW-0677">Repeat</keyword>
<keyword evidence="3" id="KW-0809">Transit peptide</keyword>
<sequence>MIEEMPKDGRSPDVVTYNLLMEYLCKNKRCIEARKIFDFMVQRVPTQMSLYMAFCLMHMLLKVLSMQGLKLDVANYQTVIDALCKVGRMDDAMSQFNQMINEGLTPDRIIFTTLIHGLCTIGKWKKAEASIPTLCSSTQ</sequence>
<proteinExistence type="inferred from homology"/>
<comment type="similarity">
    <text evidence="1">Belongs to the PPR family. P subfamily.</text>
</comment>
<dbReference type="Pfam" id="PF13041">
    <property type="entry name" value="PPR_2"/>
    <property type="match status" value="2"/>
</dbReference>
<feature type="repeat" description="PPR" evidence="4">
    <location>
        <begin position="72"/>
        <end position="106"/>
    </location>
</feature>
<accession>A0A0A9GXW6</accession>
<feature type="repeat" description="PPR" evidence="4">
    <location>
        <begin position="13"/>
        <end position="43"/>
    </location>
</feature>
<dbReference type="EMBL" id="GBRH01168061">
    <property type="protein sequence ID" value="JAE29835.1"/>
    <property type="molecule type" value="Transcribed_RNA"/>
</dbReference>
<dbReference type="PROSITE" id="PS51375">
    <property type="entry name" value="PPR"/>
    <property type="match status" value="2"/>
</dbReference>
<evidence type="ECO:0000313" key="5">
    <source>
        <dbReference type="EMBL" id="JAE29835.1"/>
    </source>
</evidence>
<reference evidence="5" key="1">
    <citation type="submission" date="2014-09" db="EMBL/GenBank/DDBJ databases">
        <authorList>
            <person name="Magalhaes I.L.F."/>
            <person name="Oliveira U."/>
            <person name="Santos F.R."/>
            <person name="Vidigal T.H.D.A."/>
            <person name="Brescovit A.D."/>
            <person name="Santos A.J."/>
        </authorList>
    </citation>
    <scope>NUCLEOTIDE SEQUENCE</scope>
    <source>
        <tissue evidence="5">Shoot tissue taken approximately 20 cm above the soil surface</tissue>
    </source>
</reference>
<dbReference type="Gene3D" id="1.25.40.10">
    <property type="entry name" value="Tetratricopeptide repeat domain"/>
    <property type="match status" value="1"/>
</dbReference>
<dbReference type="InterPro" id="IPR002885">
    <property type="entry name" value="PPR_rpt"/>
</dbReference>
<evidence type="ECO:0008006" key="6">
    <source>
        <dbReference type="Google" id="ProtNLM"/>
    </source>
</evidence>
<dbReference type="PANTHER" id="PTHR46128:SF358">
    <property type="entry name" value="TETRATRICOPEPTIDE REPEAT (TPR)-LIKE SUPERFAMILY PROTEIN"/>
    <property type="match status" value="1"/>
</dbReference>
<evidence type="ECO:0000256" key="1">
    <source>
        <dbReference type="ARBA" id="ARBA00007626"/>
    </source>
</evidence>
<dbReference type="PANTHER" id="PTHR46128">
    <property type="entry name" value="MITOCHONDRIAL GROUP I INTRON SPLICING FACTOR CCM1"/>
    <property type="match status" value="1"/>
</dbReference>
<evidence type="ECO:0000256" key="3">
    <source>
        <dbReference type="ARBA" id="ARBA00022946"/>
    </source>
</evidence>